<reference evidence="1 2" key="2">
    <citation type="submission" date="2007-09" db="EMBL/GenBank/DDBJ databases">
        <authorList>
            <person name="Fulton L."/>
            <person name="Clifton S."/>
            <person name="Fulton B."/>
            <person name="Xu J."/>
            <person name="Minx P."/>
            <person name="Pepin K.H."/>
            <person name="Johnson M."/>
            <person name="Thiruvilangam P."/>
            <person name="Bhonagiri V."/>
            <person name="Nash W.E."/>
            <person name="Mardis E.R."/>
            <person name="Wilson R.K."/>
        </authorList>
    </citation>
    <scope>NUCLEOTIDE SEQUENCE [LARGE SCALE GENOMIC DNA]</scope>
    <source>
        <strain evidence="1 2">ATCC 33270</strain>
    </source>
</reference>
<dbReference type="EMBL" id="ABEE02000016">
    <property type="protein sequence ID" value="EDP23911.1"/>
    <property type="molecule type" value="Genomic_DNA"/>
</dbReference>
<sequence length="36" mass="4224">MANLILINCITFGLISLYFSKDKIYTINLKNYQKIL</sequence>
<dbReference type="HOGENOM" id="CLU_3357582_0_0_9"/>
<dbReference type="Proteomes" id="UP000003162">
    <property type="component" value="Unassembled WGS sequence"/>
</dbReference>
<proteinExistence type="predicted"/>
<evidence type="ECO:0000313" key="2">
    <source>
        <dbReference type="Proteomes" id="UP000003162"/>
    </source>
</evidence>
<comment type="caution">
    <text evidence="1">The sequence shown here is derived from an EMBL/GenBank/DDBJ whole genome shotgun (WGS) entry which is preliminary data.</text>
</comment>
<evidence type="ECO:0000313" key="1">
    <source>
        <dbReference type="EMBL" id="EDP23911.1"/>
    </source>
</evidence>
<organism evidence="1 2">
    <name type="scientific">Parvimonas micra ATCC 33270</name>
    <dbReference type="NCBI Taxonomy" id="411465"/>
    <lineage>
        <taxon>Bacteria</taxon>
        <taxon>Bacillati</taxon>
        <taxon>Bacillota</taxon>
        <taxon>Tissierellia</taxon>
        <taxon>Tissierellales</taxon>
        <taxon>Peptoniphilaceae</taxon>
        <taxon>Parvimonas</taxon>
    </lineage>
</organism>
<protein>
    <submittedName>
        <fullName evidence="1">Uncharacterized protein</fullName>
    </submittedName>
</protein>
<gene>
    <name evidence="1" type="ORF">PEPMIC_00490</name>
</gene>
<name>A8SJU7_9FIRM</name>
<accession>A8SJU7</accession>
<dbReference type="AlphaFoldDB" id="A8SJU7"/>
<reference evidence="1 2" key="1">
    <citation type="submission" date="2007-09" db="EMBL/GenBank/DDBJ databases">
        <title>Draft genome sequence of Peptostreptococcus micros (ATCC 33270).</title>
        <authorList>
            <person name="Sudarsanam P."/>
            <person name="Ley R."/>
            <person name="Guruge J."/>
            <person name="Turnbaugh P.J."/>
            <person name="Mahowald M."/>
            <person name="Liep D."/>
            <person name="Gordon J."/>
        </authorList>
    </citation>
    <scope>NUCLEOTIDE SEQUENCE [LARGE SCALE GENOMIC DNA]</scope>
    <source>
        <strain evidence="1 2">ATCC 33270</strain>
    </source>
</reference>